<reference evidence="2" key="1">
    <citation type="journal article" date="2019" name="Int. J. Syst. Evol. Microbiol.">
        <title>The Global Catalogue of Microorganisms (GCM) 10K type strain sequencing project: providing services to taxonomists for standard genome sequencing and annotation.</title>
        <authorList>
            <consortium name="The Broad Institute Genomics Platform"/>
            <consortium name="The Broad Institute Genome Sequencing Center for Infectious Disease"/>
            <person name="Wu L."/>
            <person name="Ma J."/>
        </authorList>
    </citation>
    <scope>NUCLEOTIDE SEQUENCE [LARGE SCALE GENOMIC DNA]</scope>
    <source>
        <strain evidence="2">KCTC 42424</strain>
    </source>
</reference>
<keyword evidence="2" id="KW-1185">Reference proteome</keyword>
<organism evidence="1 2">
    <name type="scientific">Bacterioplanoides pacificum</name>
    <dbReference type="NCBI Taxonomy" id="1171596"/>
    <lineage>
        <taxon>Bacteria</taxon>
        <taxon>Pseudomonadati</taxon>
        <taxon>Pseudomonadota</taxon>
        <taxon>Gammaproteobacteria</taxon>
        <taxon>Oceanospirillales</taxon>
        <taxon>Oceanospirillaceae</taxon>
        <taxon>Bacterioplanoides</taxon>
    </lineage>
</organism>
<evidence type="ECO:0000313" key="1">
    <source>
        <dbReference type="EMBL" id="MFC3679404.1"/>
    </source>
</evidence>
<evidence type="ECO:0000313" key="2">
    <source>
        <dbReference type="Proteomes" id="UP001595722"/>
    </source>
</evidence>
<accession>A0ABV7VPL5</accession>
<gene>
    <name evidence="1" type="ORF">ACFOMG_04670</name>
</gene>
<dbReference type="Gene3D" id="3.40.960.10">
    <property type="entry name" value="VSR Endonuclease"/>
    <property type="match status" value="1"/>
</dbReference>
<sequence length="289" mass="32624">MTDAMATANSGASKISTSRLARLANIDSRLLFERLLARQWIVREQQDGKNSYRLTAKGEFEGGEYQTSDKFGTYIVWPPELLQHRLFTGLEEKRLTATTLGKASGVPGRLINLLLQQLGWLRSVATGWQVTERGQRRGGETRETKDGASYVSWPGALQEDQYWQQALAQLDQQVGLPRALDGRLVDDCGERLISNWLYLQRVHFAQQWPLSEGVVDFYLPDIELVILYWGNRQQDKTATALQHKLTRAEALSRAGYVVLELTPVALEELDKRLTRELQKAGLRLSGLPG</sequence>
<dbReference type="EMBL" id="JBHRYB010000005">
    <property type="protein sequence ID" value="MFC3679404.1"/>
    <property type="molecule type" value="Genomic_DNA"/>
</dbReference>
<protein>
    <recommendedName>
        <fullName evidence="3">DUF559 domain-containing protein</fullName>
    </recommendedName>
</protein>
<dbReference type="Proteomes" id="UP001595722">
    <property type="component" value="Unassembled WGS sequence"/>
</dbReference>
<comment type="caution">
    <text evidence="1">The sequence shown here is derived from an EMBL/GenBank/DDBJ whole genome shotgun (WGS) entry which is preliminary data.</text>
</comment>
<evidence type="ECO:0008006" key="3">
    <source>
        <dbReference type="Google" id="ProtNLM"/>
    </source>
</evidence>
<name>A0ABV7VPL5_9GAMM</name>
<dbReference type="RefSeq" id="WP_376865094.1">
    <property type="nucleotide sequence ID" value="NZ_JBHRYB010000005.1"/>
</dbReference>
<proteinExistence type="predicted"/>